<dbReference type="Pfam" id="PF00144">
    <property type="entry name" value="Beta-lactamase"/>
    <property type="match status" value="1"/>
</dbReference>
<keyword evidence="2" id="KW-0378">Hydrolase</keyword>
<dbReference type="EMBL" id="BAAAZO010000008">
    <property type="protein sequence ID" value="GAA3622037.1"/>
    <property type="molecule type" value="Genomic_DNA"/>
</dbReference>
<evidence type="ECO:0000259" key="1">
    <source>
        <dbReference type="Pfam" id="PF00144"/>
    </source>
</evidence>
<gene>
    <name evidence="2" type="ORF">GCM10022223_43740</name>
</gene>
<evidence type="ECO:0000313" key="3">
    <source>
        <dbReference type="Proteomes" id="UP001501074"/>
    </source>
</evidence>
<dbReference type="InterPro" id="IPR012338">
    <property type="entry name" value="Beta-lactam/transpept-like"/>
</dbReference>
<feature type="domain" description="Beta-lactamase-related" evidence="1">
    <location>
        <begin position="26"/>
        <end position="336"/>
    </location>
</feature>
<comment type="caution">
    <text evidence="2">The sequence shown here is derived from an EMBL/GenBank/DDBJ whole genome shotgun (WGS) entry which is preliminary data.</text>
</comment>
<protein>
    <submittedName>
        <fullName evidence="2">Serine hydrolase domain-containing protein</fullName>
    </submittedName>
</protein>
<dbReference type="InterPro" id="IPR001466">
    <property type="entry name" value="Beta-lactam-related"/>
</dbReference>
<dbReference type="Gene3D" id="3.40.710.10">
    <property type="entry name" value="DD-peptidase/beta-lactamase superfamily"/>
    <property type="match status" value="1"/>
</dbReference>
<dbReference type="RefSeq" id="WP_231486836.1">
    <property type="nucleotide sequence ID" value="NZ_BAAAZO010000008.1"/>
</dbReference>
<accession>A0ABP6ZXS8</accession>
<dbReference type="Proteomes" id="UP001501074">
    <property type="component" value="Unassembled WGS sequence"/>
</dbReference>
<evidence type="ECO:0000313" key="2">
    <source>
        <dbReference type="EMBL" id="GAA3622037.1"/>
    </source>
</evidence>
<name>A0ABP6ZXS8_9ACTN</name>
<reference evidence="3" key="1">
    <citation type="journal article" date="2019" name="Int. J. Syst. Evol. Microbiol.">
        <title>The Global Catalogue of Microorganisms (GCM) 10K type strain sequencing project: providing services to taxonomists for standard genome sequencing and annotation.</title>
        <authorList>
            <consortium name="The Broad Institute Genomics Platform"/>
            <consortium name="The Broad Institute Genome Sequencing Center for Infectious Disease"/>
            <person name="Wu L."/>
            <person name="Ma J."/>
        </authorList>
    </citation>
    <scope>NUCLEOTIDE SEQUENCE [LARGE SCALE GENOMIC DNA]</scope>
    <source>
        <strain evidence="3">JCM 16902</strain>
    </source>
</reference>
<keyword evidence="3" id="KW-1185">Reference proteome</keyword>
<sequence length="469" mass="50446">MTASAGTARDLQERLETDLFRLGSAVGVPGASVALAFGPHVVEAAFGVVNTRTRVPVTTDCLFQIQSITKIFTATLVLQLVDEGLVQLDRPARDYLPEFRTADASAGEQITVRHLLTHTGGFEGDLWQPTTSGPDALDRFVRDLVAQASQHSRPGQRFSYCNSGFGTLGRIVEVLRDATYEQALRRHLAEPLGITELAFSADQALAFRTAIGHVRATASAPLRPTREWALMPPSNPAAGNQLALSAGGLLELGRLFLSGGRASNGTRLLGEASAALMLHPWLRHRGVADSHQGLGWRLPRPGVAEHGGGAPGVATMLRIVPEQGLAAVVLTNADAGGQLTQQLLDPLFADLAGIAPPVAVTAPAVAARVGHPDRFLGRYSTRQFRFEVTSDDEGRCWLTREARNETVTMDRRAGIATMVDRREIRPLEHDTFVAMSEDGGVAGTFTFLEQGDDGRFRFLANDRVAPRDA</sequence>
<dbReference type="PANTHER" id="PTHR43283:SF3">
    <property type="entry name" value="BETA-LACTAMASE FAMILY PROTEIN (AFU_ORTHOLOGUE AFUA_5G07500)"/>
    <property type="match status" value="1"/>
</dbReference>
<dbReference type="InterPro" id="IPR050789">
    <property type="entry name" value="Diverse_Enzym_Activities"/>
</dbReference>
<dbReference type="PANTHER" id="PTHR43283">
    <property type="entry name" value="BETA-LACTAMASE-RELATED"/>
    <property type="match status" value="1"/>
</dbReference>
<dbReference type="SUPFAM" id="SSF56601">
    <property type="entry name" value="beta-lactamase/transpeptidase-like"/>
    <property type="match status" value="1"/>
</dbReference>
<proteinExistence type="predicted"/>
<dbReference type="GO" id="GO:0016787">
    <property type="term" value="F:hydrolase activity"/>
    <property type="evidence" value="ECO:0007669"/>
    <property type="project" value="UniProtKB-KW"/>
</dbReference>
<organism evidence="2 3">
    <name type="scientific">Kineosporia mesophila</name>
    <dbReference type="NCBI Taxonomy" id="566012"/>
    <lineage>
        <taxon>Bacteria</taxon>
        <taxon>Bacillati</taxon>
        <taxon>Actinomycetota</taxon>
        <taxon>Actinomycetes</taxon>
        <taxon>Kineosporiales</taxon>
        <taxon>Kineosporiaceae</taxon>
        <taxon>Kineosporia</taxon>
    </lineage>
</organism>